<feature type="binding site" evidence="5">
    <location>
        <position position="141"/>
    </location>
    <ligand>
        <name>substrate</name>
    </ligand>
</feature>
<comment type="subunit">
    <text evidence="5">Homotetramer; dimer of dimers.</text>
</comment>
<evidence type="ECO:0000256" key="6">
    <source>
        <dbReference type="RuleBase" id="RU363013"/>
    </source>
</evidence>
<dbReference type="PROSITE" id="PS51440">
    <property type="entry name" value="TIM_2"/>
    <property type="match status" value="1"/>
</dbReference>
<reference evidence="7 8" key="1">
    <citation type="submission" date="2022-09" db="EMBL/GenBank/DDBJ databases">
        <title>Xylan utilization by haloarchaea-nanohaloarchaea associations.</title>
        <authorList>
            <person name="Yakimov M."/>
        </authorList>
    </citation>
    <scope>NUCLEOTIDE SEQUENCE [LARGE SCALE GENOMIC DNA]</scope>
    <source>
        <strain evidence="7 8">SVXNc</strain>
    </source>
</reference>
<dbReference type="InterPro" id="IPR013785">
    <property type="entry name" value="Aldolase_TIM"/>
</dbReference>
<evidence type="ECO:0000256" key="1">
    <source>
        <dbReference type="ARBA" id="ARBA00022432"/>
    </source>
</evidence>
<comment type="subcellular location">
    <subcellularLocation>
        <location evidence="5 6">Cytoplasm</location>
    </subcellularLocation>
</comment>
<sequence>MIVVNFKTYSESTGEKADSLAEKCSKARKESGENVIIAPQSPDLLRAKDKEIEVFGQHLDPVNPGSHTGHSLAKALKAAGASGTLINHSERRLKPEKIRKTIEKANEAGLTSIVCAQSPEECEKFSEFDPDYVAFEPPELIGGDVSVSEAKPELIEEAVERSKVDLLTGAGVKTSQDVEKSMELGCKGVLVASGVVKSEDSYSAVMELCEGL</sequence>
<comment type="pathway">
    <text evidence="5 6">Carbohydrate degradation; glycolysis; D-glyceraldehyde 3-phosphate from glycerone phosphate: step 1/1.</text>
</comment>
<proteinExistence type="inferred from homology"/>
<keyword evidence="4 5" id="KW-0413">Isomerase</keyword>
<dbReference type="SUPFAM" id="SSF51351">
    <property type="entry name" value="Triosephosphate isomerase (TIM)"/>
    <property type="match status" value="1"/>
</dbReference>
<dbReference type="PANTHER" id="PTHR21139:SF42">
    <property type="entry name" value="TRIOSEPHOSPHATE ISOMERASE"/>
    <property type="match status" value="1"/>
</dbReference>
<keyword evidence="1 5" id="KW-0312">Gluconeogenesis</keyword>
<dbReference type="PANTHER" id="PTHR21139">
    <property type="entry name" value="TRIOSEPHOSPHATE ISOMERASE"/>
    <property type="match status" value="1"/>
</dbReference>
<keyword evidence="8" id="KW-1185">Reference proteome</keyword>
<feature type="binding site" evidence="5">
    <location>
        <position position="171"/>
    </location>
    <ligand>
        <name>substrate</name>
    </ligand>
</feature>
<dbReference type="Gene3D" id="3.20.20.70">
    <property type="entry name" value="Aldolase class I"/>
    <property type="match status" value="1"/>
</dbReference>
<comment type="pathway">
    <text evidence="5 6">Carbohydrate biosynthesis; gluconeogenesis.</text>
</comment>
<dbReference type="RefSeq" id="WP_347722032.1">
    <property type="nucleotide sequence ID" value="NZ_CP104395.1"/>
</dbReference>
<feature type="active site" description="Electrophile" evidence="5">
    <location>
        <position position="88"/>
    </location>
</feature>
<dbReference type="Proteomes" id="UP001218034">
    <property type="component" value="Chromosome"/>
</dbReference>
<evidence type="ECO:0000256" key="4">
    <source>
        <dbReference type="ARBA" id="ARBA00023235"/>
    </source>
</evidence>
<comment type="function">
    <text evidence="5">Involved in the gluconeogenesis. Catalyzes stereospecifically the conversion of dihydroxyacetone phosphate (DHAP) to D-glyceraldehyde-3-phosphate (G3P).</text>
</comment>
<evidence type="ECO:0000256" key="3">
    <source>
        <dbReference type="ARBA" id="ARBA00023152"/>
    </source>
</evidence>
<dbReference type="EMBL" id="CP104395">
    <property type="protein sequence ID" value="WEL19161.1"/>
    <property type="molecule type" value="Genomic_DNA"/>
</dbReference>
<feature type="binding site" evidence="5">
    <location>
        <begin position="5"/>
        <end position="7"/>
    </location>
    <ligand>
        <name>substrate</name>
    </ligand>
</feature>
<dbReference type="GO" id="GO:0004807">
    <property type="term" value="F:triose-phosphate isomerase activity"/>
    <property type="evidence" value="ECO:0007669"/>
    <property type="project" value="UniProtKB-EC"/>
</dbReference>
<gene>
    <name evidence="5 7" type="primary">tpiA</name>
    <name evidence="7" type="ORF">SVXNc_0129</name>
</gene>
<dbReference type="GeneID" id="90589563"/>
<keyword evidence="2 5" id="KW-0963">Cytoplasm</keyword>
<dbReference type="Pfam" id="PF00121">
    <property type="entry name" value="TIM"/>
    <property type="match status" value="1"/>
</dbReference>
<dbReference type="InterPro" id="IPR035990">
    <property type="entry name" value="TIM_sf"/>
</dbReference>
<feature type="active site" description="Proton acceptor" evidence="5">
    <location>
        <position position="136"/>
    </location>
</feature>
<dbReference type="HAMAP" id="MF_00147_A">
    <property type="entry name" value="TIM_A"/>
    <property type="match status" value="1"/>
</dbReference>
<accession>A0ABY8CHK2</accession>
<evidence type="ECO:0000256" key="5">
    <source>
        <dbReference type="HAMAP-Rule" id="MF_00147"/>
    </source>
</evidence>
<feature type="binding site" evidence="5">
    <location>
        <begin position="192"/>
        <end position="193"/>
    </location>
    <ligand>
        <name>substrate</name>
    </ligand>
</feature>
<dbReference type="NCBIfam" id="TIGR00419">
    <property type="entry name" value="tim"/>
    <property type="match status" value="1"/>
</dbReference>
<evidence type="ECO:0000313" key="8">
    <source>
        <dbReference type="Proteomes" id="UP001218034"/>
    </source>
</evidence>
<dbReference type="EC" id="5.3.1.1" evidence="5 6"/>
<evidence type="ECO:0000256" key="2">
    <source>
        <dbReference type="ARBA" id="ARBA00022490"/>
    </source>
</evidence>
<dbReference type="InterPro" id="IPR000652">
    <property type="entry name" value="Triosephosphate_isomerase"/>
</dbReference>
<keyword evidence="3 5" id="KW-0324">Glycolysis</keyword>
<comment type="catalytic activity">
    <reaction evidence="5 6">
        <text>D-glyceraldehyde 3-phosphate = dihydroxyacetone phosphate</text>
        <dbReference type="Rhea" id="RHEA:18585"/>
        <dbReference type="ChEBI" id="CHEBI:57642"/>
        <dbReference type="ChEBI" id="CHEBI:59776"/>
        <dbReference type="EC" id="5.3.1.1"/>
    </reaction>
</comment>
<dbReference type="InterPro" id="IPR022891">
    <property type="entry name" value="Triosephosphate_isomerase_arc"/>
</dbReference>
<organism evidence="7 8">
    <name type="scientific">Candidatus Nanohalococcus occultus</name>
    <dbReference type="NCBI Taxonomy" id="2978047"/>
    <lineage>
        <taxon>Archaea</taxon>
        <taxon>Candidatus Nanohalarchaeota</taxon>
        <taxon>Candidatus Nanohalarchaeota incertae sedis</taxon>
        <taxon>Candidatus Nanohalococcus</taxon>
    </lineage>
</organism>
<name>A0ABY8CHK2_9ARCH</name>
<comment type="similarity">
    <text evidence="5 6">Belongs to the triosephosphate isomerase family.</text>
</comment>
<evidence type="ECO:0000313" key="7">
    <source>
        <dbReference type="EMBL" id="WEL19161.1"/>
    </source>
</evidence>
<dbReference type="NCBIfam" id="NF003302">
    <property type="entry name" value="PRK04302.1"/>
    <property type="match status" value="1"/>
</dbReference>
<protein>
    <recommendedName>
        <fullName evidence="5 6">Triosephosphate isomerase</fullName>
        <shortName evidence="5">TIM</shortName>
        <shortName evidence="5">TPI</shortName>
        <ecNumber evidence="5 6">5.3.1.1</ecNumber>
    </recommendedName>
    <alternativeName>
        <fullName evidence="5">Triose-phosphate isomerase</fullName>
    </alternativeName>
</protein>
<dbReference type="CDD" id="cd00311">
    <property type="entry name" value="TIM"/>
    <property type="match status" value="1"/>
</dbReference>